<comment type="subcellular location">
    <subcellularLocation>
        <location evidence="1">Secreted</location>
    </subcellularLocation>
</comment>
<dbReference type="InterPro" id="IPR008983">
    <property type="entry name" value="Tumour_necrosis_fac-like_dom"/>
</dbReference>
<dbReference type="SMART" id="SM00110">
    <property type="entry name" value="C1Q"/>
    <property type="match status" value="1"/>
</dbReference>
<dbReference type="RefSeq" id="XP_042198330.1">
    <property type="nucleotide sequence ID" value="XM_042342396.1"/>
</dbReference>
<dbReference type="RefSeq" id="XP_007886723.1">
    <property type="nucleotide sequence ID" value="XM_007888532.2"/>
</dbReference>
<dbReference type="GeneID" id="103175464"/>
<dbReference type="InterPro" id="IPR001073">
    <property type="entry name" value="C1q_dom"/>
</dbReference>
<gene>
    <name evidence="8" type="primary">c1qtnf1</name>
</gene>
<dbReference type="AlphaFoldDB" id="V9L1K2"/>
<dbReference type="InterPro" id="IPR008160">
    <property type="entry name" value="Collagen"/>
</dbReference>
<dbReference type="RefSeq" id="XP_007886724.1">
    <property type="nucleotide sequence ID" value="XM_007888533.2"/>
</dbReference>
<evidence type="ECO:0000313" key="8">
    <source>
        <dbReference type="Ensembl" id="ENSCMIP00000044015.1"/>
    </source>
</evidence>
<dbReference type="Gene3D" id="2.60.120.40">
    <property type="match status" value="1"/>
</dbReference>
<reference evidence="7 9" key="3">
    <citation type="journal article" date="2014" name="Nature">
        <title>Elephant shark genome provides unique insights into gnathostome evolution.</title>
        <authorList>
            <consortium name="International Elephant Shark Genome Sequencing Consortium"/>
            <person name="Venkatesh B."/>
            <person name="Lee A.P."/>
            <person name="Ravi V."/>
            <person name="Maurya A.K."/>
            <person name="Lian M.M."/>
            <person name="Swann J.B."/>
            <person name="Ohta Y."/>
            <person name="Flajnik M.F."/>
            <person name="Sutoh Y."/>
            <person name="Kasahara M."/>
            <person name="Hoon S."/>
            <person name="Gangu V."/>
            <person name="Roy S.W."/>
            <person name="Irimia M."/>
            <person name="Korzh V."/>
            <person name="Kondrychyn I."/>
            <person name="Lim Z.W."/>
            <person name="Tay B.H."/>
            <person name="Tohari S."/>
            <person name="Kong K.W."/>
            <person name="Ho S."/>
            <person name="Lorente-Galdos B."/>
            <person name="Quilez J."/>
            <person name="Marques-Bonet T."/>
            <person name="Raney B.J."/>
            <person name="Ingham P.W."/>
            <person name="Tay A."/>
            <person name="Hillier L.W."/>
            <person name="Minx P."/>
            <person name="Boehm T."/>
            <person name="Wilson R.K."/>
            <person name="Brenner S."/>
            <person name="Warren W.C."/>
        </authorList>
    </citation>
    <scope>NUCLEOTIDE SEQUENCE</scope>
    <source>
        <tissue evidence="7">Spleen</tissue>
    </source>
</reference>
<dbReference type="SUPFAM" id="SSF49842">
    <property type="entry name" value="TNF-like"/>
    <property type="match status" value="1"/>
</dbReference>
<dbReference type="Pfam" id="PF01391">
    <property type="entry name" value="Collagen"/>
    <property type="match status" value="1"/>
</dbReference>
<proteinExistence type="evidence at transcript level"/>
<evidence type="ECO:0000256" key="2">
    <source>
        <dbReference type="ARBA" id="ARBA00022525"/>
    </source>
</evidence>
<sequence>MEQRLNTHFVFLLLIEATVGPTCVDGLIPRNPLEPHVDLLNGERNEQEYYHSISPDSEPYKPVKDGPGVGPSQPASKPAGDAGQCVRCCDPVGYPSSRRHQRYNFYSRDPPEFQAIPQINLTILKGDKGDSGERGSYGQNGKSGGLGPRGPAGAKGFKGNTGRTGDPCKLYYSAFSVGRKKELHSNDYYQTLIFDTEYVNLYNHFNMFTGKFYCFVPGIYHFNLNVHTWNQKETYMHIMKNMQEMVILYSQPSDRSIMQSQSIMMDLKKDDEVWIRLYKGERANAIFSDGFDMYITFNGYLIKAASEI</sequence>
<dbReference type="PROSITE" id="PS50871">
    <property type="entry name" value="C1Q"/>
    <property type="match status" value="1"/>
</dbReference>
<dbReference type="PANTHER" id="PTHR22923">
    <property type="entry name" value="CEREBELLIN-RELATED"/>
    <property type="match status" value="1"/>
</dbReference>
<dbReference type="CTD" id="114897"/>
<evidence type="ECO:0000313" key="9">
    <source>
        <dbReference type="Proteomes" id="UP000314986"/>
    </source>
</evidence>
<dbReference type="Pfam" id="PF00386">
    <property type="entry name" value="C1q"/>
    <property type="match status" value="1"/>
</dbReference>
<dbReference type="GeneTree" id="ENSGT00940000161333"/>
<protein>
    <submittedName>
        <fullName evidence="8">C1q and TNF related 1</fullName>
    </submittedName>
    <submittedName>
        <fullName evidence="7">Complement C1q tumor necrosis factor-related protein 1</fullName>
    </submittedName>
</protein>
<feature type="signal peptide" evidence="5">
    <location>
        <begin position="1"/>
        <end position="26"/>
    </location>
</feature>
<accession>V9L1K2</accession>
<organism evidence="7">
    <name type="scientific">Callorhinchus milii</name>
    <name type="common">Ghost shark</name>
    <dbReference type="NCBI Taxonomy" id="7868"/>
    <lineage>
        <taxon>Eukaryota</taxon>
        <taxon>Metazoa</taxon>
        <taxon>Chordata</taxon>
        <taxon>Craniata</taxon>
        <taxon>Vertebrata</taxon>
        <taxon>Chondrichthyes</taxon>
        <taxon>Holocephali</taxon>
        <taxon>Chimaeriformes</taxon>
        <taxon>Callorhinchidae</taxon>
        <taxon>Callorhinchus</taxon>
    </lineage>
</organism>
<feature type="chain" id="PRO_5044739615" evidence="5">
    <location>
        <begin position="27"/>
        <end position="308"/>
    </location>
</feature>
<evidence type="ECO:0000256" key="4">
    <source>
        <dbReference type="SAM" id="MobiDB-lite"/>
    </source>
</evidence>
<dbReference type="Ensembl" id="ENSCMIT00000044649.1">
    <property type="protein sequence ID" value="ENSCMIP00000044015.1"/>
    <property type="gene ID" value="ENSCMIG00000018242.1"/>
</dbReference>
<reference evidence="9" key="1">
    <citation type="journal article" date="2006" name="Science">
        <title>Ancient noncoding elements conserved in the human genome.</title>
        <authorList>
            <person name="Venkatesh B."/>
            <person name="Kirkness E.F."/>
            <person name="Loh Y.H."/>
            <person name="Halpern A.L."/>
            <person name="Lee A.P."/>
            <person name="Johnson J."/>
            <person name="Dandona N."/>
            <person name="Viswanathan L.D."/>
            <person name="Tay A."/>
            <person name="Venter J.C."/>
            <person name="Strausberg R.L."/>
            <person name="Brenner S."/>
        </authorList>
    </citation>
    <scope>NUCLEOTIDE SEQUENCE [LARGE SCALE GENOMIC DNA]</scope>
</reference>
<feature type="region of interest" description="Disordered" evidence="4">
    <location>
        <begin position="127"/>
        <end position="160"/>
    </location>
</feature>
<dbReference type="EMBL" id="JW872690">
    <property type="protein sequence ID" value="AFP05208.1"/>
    <property type="molecule type" value="mRNA"/>
</dbReference>
<dbReference type="KEGG" id="cmk:103175464"/>
<keyword evidence="3 5" id="KW-0732">Signal</keyword>
<dbReference type="PRINTS" id="PR00007">
    <property type="entry name" value="COMPLEMNTC1Q"/>
</dbReference>
<keyword evidence="2" id="KW-0964">Secreted</keyword>
<dbReference type="PANTHER" id="PTHR22923:SF61">
    <property type="entry name" value="C1Q AND TNF RELATED 8"/>
    <property type="match status" value="1"/>
</dbReference>
<evidence type="ECO:0000256" key="5">
    <source>
        <dbReference type="SAM" id="SignalP"/>
    </source>
</evidence>
<feature type="domain" description="C1q" evidence="6">
    <location>
        <begin position="168"/>
        <end position="308"/>
    </location>
</feature>
<keyword evidence="9" id="KW-1185">Reference proteome</keyword>
<name>V9L1K2_CALMI</name>
<dbReference type="GO" id="GO:0005615">
    <property type="term" value="C:extracellular space"/>
    <property type="evidence" value="ECO:0007669"/>
    <property type="project" value="TreeGrafter"/>
</dbReference>
<dbReference type="Proteomes" id="UP000314986">
    <property type="component" value="Unassembled WGS sequence"/>
</dbReference>
<reference evidence="8" key="4">
    <citation type="submission" date="2025-05" db="UniProtKB">
        <authorList>
            <consortium name="Ensembl"/>
        </authorList>
    </citation>
    <scope>IDENTIFICATION</scope>
</reference>
<evidence type="ECO:0000256" key="3">
    <source>
        <dbReference type="ARBA" id="ARBA00022729"/>
    </source>
</evidence>
<feature type="compositionally biased region" description="Gly residues" evidence="4">
    <location>
        <begin position="141"/>
        <end position="150"/>
    </location>
</feature>
<dbReference type="InterPro" id="IPR050822">
    <property type="entry name" value="Cerebellin_Synaptic_Org"/>
</dbReference>
<evidence type="ECO:0000259" key="6">
    <source>
        <dbReference type="PROSITE" id="PS50871"/>
    </source>
</evidence>
<dbReference type="FunFam" id="2.60.120.40:FF:000029">
    <property type="entry name" value="Complement C1q tumor necrosis factor-related protein 1"/>
    <property type="match status" value="1"/>
</dbReference>
<dbReference type="OMA" id="VWVRLFR"/>
<evidence type="ECO:0000256" key="1">
    <source>
        <dbReference type="ARBA" id="ARBA00004613"/>
    </source>
</evidence>
<dbReference type="OrthoDB" id="6138508at2759"/>
<reference evidence="9" key="2">
    <citation type="journal article" date="2007" name="PLoS Biol.">
        <title>Survey sequencing and comparative analysis of the elephant shark (Callorhinchus milii) genome.</title>
        <authorList>
            <person name="Venkatesh B."/>
            <person name="Kirkness E.F."/>
            <person name="Loh Y.H."/>
            <person name="Halpern A.L."/>
            <person name="Lee A.P."/>
            <person name="Johnson J."/>
            <person name="Dandona N."/>
            <person name="Viswanathan L.D."/>
            <person name="Tay A."/>
            <person name="Venter J.C."/>
            <person name="Strausberg R.L."/>
            <person name="Brenner S."/>
        </authorList>
    </citation>
    <scope>NUCLEOTIDE SEQUENCE [LARGE SCALE GENOMIC DNA]</scope>
</reference>
<evidence type="ECO:0000313" key="7">
    <source>
        <dbReference type="EMBL" id="AFP05208.1"/>
    </source>
</evidence>
<feature type="region of interest" description="Disordered" evidence="4">
    <location>
        <begin position="52"/>
        <end position="82"/>
    </location>
</feature>
<dbReference type="RefSeq" id="XP_042198331.1">
    <property type="nucleotide sequence ID" value="XM_042342397.1"/>
</dbReference>